<dbReference type="GeneID" id="25742785"/>
<dbReference type="InterPro" id="IPR036291">
    <property type="entry name" value="NAD(P)-bd_dom_sf"/>
</dbReference>
<organism evidence="4 5">
    <name type="scientific">Monoraphidium neglectum</name>
    <dbReference type="NCBI Taxonomy" id="145388"/>
    <lineage>
        <taxon>Eukaryota</taxon>
        <taxon>Viridiplantae</taxon>
        <taxon>Chlorophyta</taxon>
        <taxon>core chlorophytes</taxon>
        <taxon>Chlorophyceae</taxon>
        <taxon>CS clade</taxon>
        <taxon>Sphaeropleales</taxon>
        <taxon>Selenastraceae</taxon>
        <taxon>Monoraphidium</taxon>
    </lineage>
</organism>
<dbReference type="EMBL" id="KK102328">
    <property type="protein sequence ID" value="KIY98055.1"/>
    <property type="molecule type" value="Genomic_DNA"/>
</dbReference>
<evidence type="ECO:0000313" key="5">
    <source>
        <dbReference type="Proteomes" id="UP000054498"/>
    </source>
</evidence>
<dbReference type="STRING" id="145388.A0A0D2MUF5"/>
<evidence type="ECO:0000256" key="2">
    <source>
        <dbReference type="SAM" id="MobiDB-lite"/>
    </source>
</evidence>
<evidence type="ECO:0000259" key="3">
    <source>
        <dbReference type="Pfam" id="PF07993"/>
    </source>
</evidence>
<evidence type="ECO:0000313" key="4">
    <source>
        <dbReference type="EMBL" id="KIY98055.1"/>
    </source>
</evidence>
<keyword evidence="1" id="KW-0521">NADP</keyword>
<comment type="catalytic activity">
    <reaction evidence="1">
        <text>a long-chain fatty acyl-CoA + 2 NADPH + 2 H(+) = a long-chain primary fatty alcohol + 2 NADP(+) + CoA</text>
        <dbReference type="Rhea" id="RHEA:52716"/>
        <dbReference type="ChEBI" id="CHEBI:15378"/>
        <dbReference type="ChEBI" id="CHEBI:57287"/>
        <dbReference type="ChEBI" id="CHEBI:57783"/>
        <dbReference type="ChEBI" id="CHEBI:58349"/>
        <dbReference type="ChEBI" id="CHEBI:77396"/>
        <dbReference type="ChEBI" id="CHEBI:83139"/>
        <dbReference type="EC" id="1.2.1.84"/>
    </reaction>
</comment>
<dbReference type="OrthoDB" id="1679203at2759"/>
<evidence type="ECO:0000256" key="1">
    <source>
        <dbReference type="RuleBase" id="RU363097"/>
    </source>
</evidence>
<dbReference type="RefSeq" id="XP_013897075.1">
    <property type="nucleotide sequence ID" value="XM_014041621.1"/>
</dbReference>
<keyword evidence="1" id="KW-0444">Lipid biosynthesis</keyword>
<accession>A0A0D2MUF5</accession>
<dbReference type="GO" id="GO:0102965">
    <property type="term" value="F:alcohol-forming long-chain fatty acyl-CoA reductase activity"/>
    <property type="evidence" value="ECO:0007669"/>
    <property type="project" value="UniProtKB-EC"/>
</dbReference>
<dbReference type="EC" id="1.2.1.84" evidence="1"/>
<dbReference type="InterPro" id="IPR026055">
    <property type="entry name" value="FAR"/>
</dbReference>
<sequence>MQPLHATAGVRVKESTSSPGTTAGPSDAAEPSSGRGLYSIAAHYDSSCCVLLTGATGYIGSLVLEKLLRSTTAGRIFVLLRPRRGVGPQERLAALLDGPLFHLVGPEHAARVTAVAGDILAPRLGLFDADEAALVGSVDTVVHAAASEWLGRLQWEPSR</sequence>
<dbReference type="GO" id="GO:0080019">
    <property type="term" value="F:alcohol-forming very long-chain fatty acyl-CoA reductase activity"/>
    <property type="evidence" value="ECO:0007669"/>
    <property type="project" value="InterPro"/>
</dbReference>
<gene>
    <name evidence="4" type="ORF">MNEG_9910</name>
</gene>
<dbReference type="PANTHER" id="PTHR11011:SF45">
    <property type="entry name" value="FATTY ACYL-COA REDUCTASE CG8306-RELATED"/>
    <property type="match status" value="1"/>
</dbReference>
<feature type="domain" description="Thioester reductase (TE)" evidence="3">
    <location>
        <begin position="52"/>
        <end position="147"/>
    </location>
</feature>
<keyword evidence="1" id="KW-0560">Oxidoreductase</keyword>
<dbReference type="InterPro" id="IPR013120">
    <property type="entry name" value="FAR_NAD-bd"/>
</dbReference>
<dbReference type="Pfam" id="PF07993">
    <property type="entry name" value="NAD_binding_4"/>
    <property type="match status" value="1"/>
</dbReference>
<protein>
    <recommendedName>
        <fullName evidence="1">Fatty acyl-CoA reductase</fullName>
        <ecNumber evidence="1">1.2.1.84</ecNumber>
    </recommendedName>
</protein>
<dbReference type="AlphaFoldDB" id="A0A0D2MUF5"/>
<dbReference type="Gene3D" id="3.40.50.720">
    <property type="entry name" value="NAD(P)-binding Rossmann-like Domain"/>
    <property type="match status" value="1"/>
</dbReference>
<comment type="function">
    <text evidence="1">Catalyzes the reduction of fatty acyl-CoA to fatty alcohols.</text>
</comment>
<feature type="region of interest" description="Disordered" evidence="2">
    <location>
        <begin position="1"/>
        <end position="32"/>
    </location>
</feature>
<dbReference type="SUPFAM" id="SSF51735">
    <property type="entry name" value="NAD(P)-binding Rossmann-fold domains"/>
    <property type="match status" value="1"/>
</dbReference>
<name>A0A0D2MUF5_9CHLO</name>
<dbReference type="PANTHER" id="PTHR11011">
    <property type="entry name" value="MALE STERILITY PROTEIN 2-RELATED"/>
    <property type="match status" value="1"/>
</dbReference>
<reference evidence="4 5" key="1">
    <citation type="journal article" date="2013" name="BMC Genomics">
        <title>Reconstruction of the lipid metabolism for the microalga Monoraphidium neglectum from its genome sequence reveals characteristics suitable for biofuel production.</title>
        <authorList>
            <person name="Bogen C."/>
            <person name="Al-Dilaimi A."/>
            <person name="Albersmeier A."/>
            <person name="Wichmann J."/>
            <person name="Grundmann M."/>
            <person name="Rupp O."/>
            <person name="Lauersen K.J."/>
            <person name="Blifernez-Klassen O."/>
            <person name="Kalinowski J."/>
            <person name="Goesmann A."/>
            <person name="Mussgnug J.H."/>
            <person name="Kruse O."/>
        </authorList>
    </citation>
    <scope>NUCLEOTIDE SEQUENCE [LARGE SCALE GENOMIC DNA]</scope>
    <source>
        <strain evidence="4 5">SAG 48.87</strain>
    </source>
</reference>
<comment type="similarity">
    <text evidence="1">Belongs to the fatty acyl-CoA reductase family.</text>
</comment>
<dbReference type="Proteomes" id="UP000054498">
    <property type="component" value="Unassembled WGS sequence"/>
</dbReference>
<dbReference type="GO" id="GO:0035336">
    <property type="term" value="P:long-chain fatty-acyl-CoA metabolic process"/>
    <property type="evidence" value="ECO:0007669"/>
    <property type="project" value="TreeGrafter"/>
</dbReference>
<feature type="compositionally biased region" description="Low complexity" evidence="2">
    <location>
        <begin position="15"/>
        <end position="26"/>
    </location>
</feature>
<dbReference type="GO" id="GO:0005777">
    <property type="term" value="C:peroxisome"/>
    <property type="evidence" value="ECO:0007669"/>
    <property type="project" value="TreeGrafter"/>
</dbReference>
<keyword evidence="5" id="KW-1185">Reference proteome</keyword>
<keyword evidence="1" id="KW-0443">Lipid metabolism</keyword>
<dbReference type="KEGG" id="mng:MNEG_9910"/>
<proteinExistence type="inferred from homology"/>